<dbReference type="Gene3D" id="3.40.309.10">
    <property type="entry name" value="Aldehyde Dehydrogenase, Chain A, domain 2"/>
    <property type="match status" value="1"/>
</dbReference>
<dbReference type="InterPro" id="IPR016160">
    <property type="entry name" value="Ald_DH_CS_CYS"/>
</dbReference>
<dbReference type="AlphaFoldDB" id="A0A428N0R9"/>
<keyword evidence="11" id="KW-1185">Reference proteome</keyword>
<dbReference type="InterPro" id="IPR029510">
    <property type="entry name" value="Ald_DH_CS_GLU"/>
</dbReference>
<comment type="catalytic activity">
    <reaction evidence="3">
        <text>(2S)-3-sulfolactaldehyde + NAD(+) + H2O = (2S)-3-sulfolactate + NADH + 2 H(+)</text>
        <dbReference type="Rhea" id="RHEA:47932"/>
        <dbReference type="ChEBI" id="CHEBI:15377"/>
        <dbReference type="ChEBI" id="CHEBI:15378"/>
        <dbReference type="ChEBI" id="CHEBI:57540"/>
        <dbReference type="ChEBI" id="CHEBI:57945"/>
        <dbReference type="ChEBI" id="CHEBI:61289"/>
        <dbReference type="ChEBI" id="CHEBI:90109"/>
        <dbReference type="EC" id="1.2.1.97"/>
    </reaction>
    <physiologicalReaction direction="left-to-right" evidence="3">
        <dbReference type="Rhea" id="RHEA:47933"/>
    </physiologicalReaction>
</comment>
<dbReference type="InterPro" id="IPR016161">
    <property type="entry name" value="Ald_DH/histidinol_DH"/>
</dbReference>
<proteinExistence type="inferred from homology"/>
<dbReference type="PROSITE" id="PS00687">
    <property type="entry name" value="ALDEHYDE_DEHYDR_GLU"/>
    <property type="match status" value="1"/>
</dbReference>
<dbReference type="InterPro" id="IPR016163">
    <property type="entry name" value="Ald_DH_C"/>
</dbReference>
<comment type="caution">
    <text evidence="10">The sequence shown here is derived from an EMBL/GenBank/DDBJ whole genome shotgun (WGS) entry which is preliminary data.</text>
</comment>
<name>A0A428N0R9_9BACI</name>
<dbReference type="PROSITE" id="PS00070">
    <property type="entry name" value="ALDEHYDE_DEHYDR_CYS"/>
    <property type="match status" value="1"/>
</dbReference>
<evidence type="ECO:0000256" key="3">
    <source>
        <dbReference type="ARBA" id="ARBA00050326"/>
    </source>
</evidence>
<dbReference type="GO" id="GO:0016620">
    <property type="term" value="F:oxidoreductase activity, acting on the aldehyde or oxo group of donors, NAD or NADP as acceptor"/>
    <property type="evidence" value="ECO:0007669"/>
    <property type="project" value="InterPro"/>
</dbReference>
<dbReference type="Pfam" id="PF00171">
    <property type="entry name" value="Aldedh"/>
    <property type="match status" value="1"/>
</dbReference>
<evidence type="ECO:0000256" key="1">
    <source>
        <dbReference type="ARBA" id="ARBA00009986"/>
    </source>
</evidence>
<accession>A0A428N0R9</accession>
<evidence type="ECO:0000256" key="2">
    <source>
        <dbReference type="ARBA" id="ARBA00023002"/>
    </source>
</evidence>
<feature type="domain" description="Aldehyde dehydrogenase" evidence="9">
    <location>
        <begin position="40"/>
        <end position="490"/>
    </location>
</feature>
<evidence type="ECO:0000256" key="5">
    <source>
        <dbReference type="ARBA" id="ARBA00066984"/>
    </source>
</evidence>
<dbReference type="FunFam" id="3.40.309.10:FF:000009">
    <property type="entry name" value="Aldehyde dehydrogenase A"/>
    <property type="match status" value="1"/>
</dbReference>
<comment type="similarity">
    <text evidence="1 8">Belongs to the aldehyde dehydrogenase family.</text>
</comment>
<dbReference type="InterPro" id="IPR015590">
    <property type="entry name" value="Aldehyde_DH_dom"/>
</dbReference>
<dbReference type="Gene3D" id="3.40.605.10">
    <property type="entry name" value="Aldehyde Dehydrogenase, Chain A, domain 1"/>
    <property type="match status" value="1"/>
</dbReference>
<dbReference type="EC" id="1.2.1.97" evidence="5"/>
<evidence type="ECO:0000256" key="6">
    <source>
        <dbReference type="ARBA" id="ARBA00067277"/>
    </source>
</evidence>
<dbReference type="PANTHER" id="PTHR11699">
    <property type="entry name" value="ALDEHYDE DEHYDROGENASE-RELATED"/>
    <property type="match status" value="1"/>
</dbReference>
<evidence type="ECO:0000256" key="8">
    <source>
        <dbReference type="RuleBase" id="RU003345"/>
    </source>
</evidence>
<dbReference type="RefSeq" id="WP_125557705.1">
    <property type="nucleotide sequence ID" value="NZ_RBVX01000019.1"/>
</dbReference>
<dbReference type="Proteomes" id="UP000275076">
    <property type="component" value="Unassembled WGS sequence"/>
</dbReference>
<dbReference type="InterPro" id="IPR016162">
    <property type="entry name" value="Ald_DH_N"/>
</dbReference>
<sequence length="496" mass="54783">MLTNGMKDWVNSNSGNTNKNFINGEWVESVNGKTSILYESGNPSNKLGEFPYSTEEDVNKAVKAADEAFKQWRREPLSNRASLLYRFSDLLEKNQEELAYIISAEQGKTLGESRGEVRRAAIEAKFTAGEVFRLEGTTFPSEDSNVHSEVRRYPIGVISAISPWNFPVVTPVRKLSPAIAYGCTVVLKPASATPWTSVKLVQLLEEAGLPKGVVNLIIGSGNKTGDRLVDHPLVKGISFTGSTNLGVRINEKAASKLIRTQLELGGKNPAIVLDYENLREAAQQIVSAAFTTSGQRCTALSRVIVLKDQSHDLTNEIIDEMKKIKVGPPWNEDATMGPLVNRQHYETVQEYINFGKQEGAKLTATEGEFLYEQGEGGYYIRPILFTKVTKNMKIAQEEIFGPVLVMLEVEDKEEAIELANSTNYGLAASVFTDQLSLGHEFIDRIQAGMVHINHGTASQPHIPFGGTKDSGFGAFSIGHSNQEFFTEMRTSYTKYK</sequence>
<evidence type="ECO:0000313" key="11">
    <source>
        <dbReference type="Proteomes" id="UP000275076"/>
    </source>
</evidence>
<dbReference type="OrthoDB" id="9762913at2"/>
<dbReference type="EMBL" id="RBVX01000019">
    <property type="protein sequence ID" value="RSL31937.1"/>
    <property type="molecule type" value="Genomic_DNA"/>
</dbReference>
<evidence type="ECO:0000256" key="4">
    <source>
        <dbReference type="ARBA" id="ARBA00054572"/>
    </source>
</evidence>
<evidence type="ECO:0000256" key="7">
    <source>
        <dbReference type="PROSITE-ProRule" id="PRU10007"/>
    </source>
</evidence>
<dbReference type="FunFam" id="3.40.605.10:FF:000007">
    <property type="entry name" value="NAD/NADP-dependent betaine aldehyde dehydrogenase"/>
    <property type="match status" value="1"/>
</dbReference>
<keyword evidence="2 8" id="KW-0560">Oxidoreductase</keyword>
<dbReference type="SUPFAM" id="SSF53720">
    <property type="entry name" value="ALDH-like"/>
    <property type="match status" value="1"/>
</dbReference>
<comment type="function">
    <text evidence="4">Part of the sulfo-TAL (or sulfo-SFT) pathway, a D-sulfoquinovose degradation pathway that produces sulfolactate (SL). Catalyzes the oxidation of 3-sulfolactaldehyde (SLA) to sulfolactate (SL).</text>
</comment>
<evidence type="ECO:0000259" key="9">
    <source>
        <dbReference type="Pfam" id="PF00171"/>
    </source>
</evidence>
<reference evidence="10 11" key="1">
    <citation type="submission" date="2018-10" db="EMBL/GenBank/DDBJ databases">
        <title>Draft genome sequence of Bacillus salarius IM0101, isolated from a hypersaline soil in Inner Mongolia, China.</title>
        <authorList>
            <person name="Yamprayoonswat W."/>
            <person name="Boonvisut S."/>
            <person name="Jumpathong W."/>
            <person name="Sittihan S."/>
            <person name="Ruangsuj P."/>
            <person name="Wanthongcharoen S."/>
            <person name="Thongpramul N."/>
            <person name="Pimmason S."/>
            <person name="Yu B."/>
            <person name="Yasawong M."/>
        </authorList>
    </citation>
    <scope>NUCLEOTIDE SEQUENCE [LARGE SCALE GENOMIC DNA]</scope>
    <source>
        <strain evidence="10 11">IM0101</strain>
    </source>
</reference>
<protein>
    <recommendedName>
        <fullName evidence="6">3-sulfolactaldehyde dehydrogenase</fullName>
        <ecNumber evidence="5">1.2.1.97</ecNumber>
    </recommendedName>
</protein>
<evidence type="ECO:0000313" key="10">
    <source>
        <dbReference type="EMBL" id="RSL31937.1"/>
    </source>
</evidence>
<feature type="active site" evidence="7">
    <location>
        <position position="263"/>
    </location>
</feature>
<gene>
    <name evidence="10" type="ORF">D7Z54_18320</name>
</gene>
<organism evidence="10 11">
    <name type="scientific">Salibacterium salarium</name>
    <dbReference type="NCBI Taxonomy" id="284579"/>
    <lineage>
        <taxon>Bacteria</taxon>
        <taxon>Bacillati</taxon>
        <taxon>Bacillota</taxon>
        <taxon>Bacilli</taxon>
        <taxon>Bacillales</taxon>
        <taxon>Bacillaceae</taxon>
    </lineage>
</organism>